<organism evidence="2 3">
    <name type="scientific">Chlorobaculum parvum (strain DSM 263 / NCIMB 8327)</name>
    <name type="common">Chlorobium vibrioforme subsp. thiosulfatophilum</name>
    <dbReference type="NCBI Taxonomy" id="517417"/>
    <lineage>
        <taxon>Bacteria</taxon>
        <taxon>Pseudomonadati</taxon>
        <taxon>Chlorobiota</taxon>
        <taxon>Chlorobiia</taxon>
        <taxon>Chlorobiales</taxon>
        <taxon>Chlorobiaceae</taxon>
        <taxon>Chlorobaculum</taxon>
    </lineage>
</organism>
<name>B3QMB5_CHLP8</name>
<gene>
    <name evidence="2" type="ordered locus">Cpar_0648</name>
</gene>
<proteinExistence type="predicted"/>
<dbReference type="AlphaFoldDB" id="B3QMB5"/>
<dbReference type="OrthoDB" id="978644at2"/>
<dbReference type="eggNOG" id="COG5660">
    <property type="taxonomic scope" value="Bacteria"/>
</dbReference>
<dbReference type="InterPro" id="IPR027383">
    <property type="entry name" value="Znf_put"/>
</dbReference>
<evidence type="ECO:0000313" key="3">
    <source>
        <dbReference type="Proteomes" id="UP000008811"/>
    </source>
</evidence>
<evidence type="ECO:0000259" key="1">
    <source>
        <dbReference type="Pfam" id="PF13490"/>
    </source>
</evidence>
<dbReference type="STRING" id="517417.Cpar_0648"/>
<dbReference type="EMBL" id="CP001099">
    <property type="protein sequence ID" value="ACF11068.1"/>
    <property type="molecule type" value="Genomic_DNA"/>
</dbReference>
<evidence type="ECO:0000313" key="2">
    <source>
        <dbReference type="EMBL" id="ACF11068.1"/>
    </source>
</evidence>
<dbReference type="Pfam" id="PF13490">
    <property type="entry name" value="zf-HC2"/>
    <property type="match status" value="1"/>
</dbReference>
<reference evidence="2" key="1">
    <citation type="submission" date="2008-06" db="EMBL/GenBank/DDBJ databases">
        <title>Complete sequence of Chlorobaculum parvum NCIB 8327.</title>
        <authorList>
            <consortium name="US DOE Joint Genome Institute"/>
            <person name="Lucas S."/>
            <person name="Copeland A."/>
            <person name="Lapidus A."/>
            <person name="Glavina del Rio T."/>
            <person name="Dalin E."/>
            <person name="Tice H."/>
            <person name="Bruce D."/>
            <person name="Goodwin L."/>
            <person name="Pitluck S."/>
            <person name="Schmutz J."/>
            <person name="Larimer F."/>
            <person name="Land M."/>
            <person name="Hauser L."/>
            <person name="Kyrpides N."/>
            <person name="Mikhailova N."/>
            <person name="Zhao F."/>
            <person name="Li T."/>
            <person name="Liu Z."/>
            <person name="Overmann J."/>
            <person name="Bryant D.A."/>
            <person name="Richardson P."/>
        </authorList>
    </citation>
    <scope>NUCLEOTIDE SEQUENCE [LARGE SCALE GENOMIC DNA]</scope>
    <source>
        <strain evidence="2">NCIB 8327</strain>
    </source>
</reference>
<sequence length="76" mass="8638">MNCNKAKVLMSAAIDEELTSKEEAELNQHLAMCPECRAYFQDAKKTKIIIKERIVRVKAPQNLVESIVRMTNITST</sequence>
<dbReference type="KEGG" id="cpc:Cpar_0648"/>
<dbReference type="InterPro" id="IPR041916">
    <property type="entry name" value="Anti_sigma_zinc_sf"/>
</dbReference>
<feature type="domain" description="Putative zinc-finger" evidence="1">
    <location>
        <begin position="3"/>
        <end position="37"/>
    </location>
</feature>
<dbReference type="Proteomes" id="UP000008811">
    <property type="component" value="Chromosome"/>
</dbReference>
<dbReference type="Gene3D" id="1.10.10.1320">
    <property type="entry name" value="Anti-sigma factor, zinc-finger domain"/>
    <property type="match status" value="1"/>
</dbReference>
<dbReference type="HOGENOM" id="CLU_2510069_0_0_10"/>
<keyword evidence="3" id="KW-1185">Reference proteome</keyword>
<protein>
    <recommendedName>
        <fullName evidence="1">Putative zinc-finger domain-containing protein</fullName>
    </recommendedName>
</protein>
<accession>B3QMB5</accession>